<dbReference type="EMBL" id="FNAO01000010">
    <property type="protein sequence ID" value="SDF02656.1"/>
    <property type="molecule type" value="Genomic_DNA"/>
</dbReference>
<reference evidence="1 2" key="1">
    <citation type="submission" date="2016-10" db="EMBL/GenBank/DDBJ databases">
        <authorList>
            <person name="de Groot N.N."/>
        </authorList>
    </citation>
    <scope>NUCLEOTIDE SEQUENCE [LARGE SCALE GENOMIC DNA]</scope>
    <source>
        <strain evidence="1 2">DSM 23421</strain>
    </source>
</reference>
<proteinExistence type="predicted"/>
<keyword evidence="2" id="KW-1185">Reference proteome</keyword>
<dbReference type="Proteomes" id="UP000199109">
    <property type="component" value="Unassembled WGS sequence"/>
</dbReference>
<dbReference type="AlphaFoldDB" id="A0A1G7HQM6"/>
<organism evidence="1 2">
    <name type="scientific">Pricia antarctica</name>
    <dbReference type="NCBI Taxonomy" id="641691"/>
    <lineage>
        <taxon>Bacteria</taxon>
        <taxon>Pseudomonadati</taxon>
        <taxon>Bacteroidota</taxon>
        <taxon>Flavobacteriia</taxon>
        <taxon>Flavobacteriales</taxon>
        <taxon>Flavobacteriaceae</taxon>
        <taxon>Pricia</taxon>
    </lineage>
</organism>
<accession>A0A1G7HQM6</accession>
<evidence type="ECO:0000313" key="2">
    <source>
        <dbReference type="Proteomes" id="UP000199109"/>
    </source>
</evidence>
<gene>
    <name evidence="1" type="ORF">SAMN05421636_11011</name>
</gene>
<name>A0A1G7HQM6_9FLAO</name>
<protein>
    <submittedName>
        <fullName evidence="1">Uncharacterized protein</fullName>
    </submittedName>
</protein>
<dbReference type="STRING" id="641691.SAMN05421636_11011"/>
<evidence type="ECO:0000313" key="1">
    <source>
        <dbReference type="EMBL" id="SDF02656.1"/>
    </source>
</evidence>
<sequence>MVLQKSEISISRSLNIPQKKITGKPIHSRMARDIIYVLVLF</sequence>